<reference evidence="4" key="3">
    <citation type="submission" date="2015-06" db="UniProtKB">
        <authorList>
            <consortium name="EnsemblMetazoa"/>
        </authorList>
    </citation>
    <scope>IDENTIFICATION</scope>
</reference>
<sequence length="274" mass="32009">MHGRMNGEVTKEDGPQGNASLRVEIIQKAVNSDGHFKHQQIGEPDLTAEEKMTIASDLLDNKPAVFLSRFGKYLLEKELAYFPSGDYTIDFHMSQIRRQRLSSKSEVKNRRYEAMKQMTAQGEYFSDEEMKRREPLLYEQMVGQYLSEDEIQSKVDKTDLRFSSILMSHLEITQDNELYKTQKATEDDDLEQMKPEDSESEEESELESEEEDGRPKISDKERARLKGEFLLLMQQRFMAGDDEHFDYSHVDSNEAYDCMDLVNQDAEEKYFDED</sequence>
<dbReference type="OrthoDB" id="333176at2759"/>
<protein>
    <recommendedName>
        <fullName evidence="2">CCD97-like C-terminal domain-containing protein</fullName>
    </recommendedName>
</protein>
<feature type="domain" description="CCD97-like C-terminal" evidence="2">
    <location>
        <begin position="109"/>
        <end position="274"/>
    </location>
</feature>
<reference evidence="5" key="1">
    <citation type="submission" date="2012-12" db="EMBL/GenBank/DDBJ databases">
        <authorList>
            <person name="Hellsten U."/>
            <person name="Grimwood J."/>
            <person name="Chapman J.A."/>
            <person name="Shapiro H."/>
            <person name="Aerts A."/>
            <person name="Otillar R.P."/>
            <person name="Terry A.Y."/>
            <person name="Boore J.L."/>
            <person name="Simakov O."/>
            <person name="Marletaz F."/>
            <person name="Cho S.-J."/>
            <person name="Edsinger-Gonzales E."/>
            <person name="Havlak P."/>
            <person name="Kuo D.-H."/>
            <person name="Larsson T."/>
            <person name="Lv J."/>
            <person name="Arendt D."/>
            <person name="Savage R."/>
            <person name="Osoegawa K."/>
            <person name="de Jong P."/>
            <person name="Lindberg D.R."/>
            <person name="Seaver E.C."/>
            <person name="Weisblat D.A."/>
            <person name="Putnam N.H."/>
            <person name="Grigoriev I.V."/>
            <person name="Rokhsar D.S."/>
        </authorList>
    </citation>
    <scope>NUCLEOTIDE SEQUENCE</scope>
    <source>
        <strain evidence="5">I ESC-2004</strain>
    </source>
</reference>
<evidence type="ECO:0000313" key="5">
    <source>
        <dbReference type="Proteomes" id="UP000014760"/>
    </source>
</evidence>
<accession>R7TP71</accession>
<organism evidence="3">
    <name type="scientific">Capitella teleta</name>
    <name type="common">Polychaete worm</name>
    <dbReference type="NCBI Taxonomy" id="283909"/>
    <lineage>
        <taxon>Eukaryota</taxon>
        <taxon>Metazoa</taxon>
        <taxon>Spiralia</taxon>
        <taxon>Lophotrochozoa</taxon>
        <taxon>Annelida</taxon>
        <taxon>Polychaeta</taxon>
        <taxon>Sedentaria</taxon>
        <taxon>Scolecida</taxon>
        <taxon>Capitellidae</taxon>
        <taxon>Capitella</taxon>
    </lineage>
</organism>
<evidence type="ECO:0000256" key="1">
    <source>
        <dbReference type="SAM" id="MobiDB-lite"/>
    </source>
</evidence>
<dbReference type="PANTHER" id="PTHR31840">
    <property type="entry name" value="COILED-COIL DOMAIN-CONTAINING PROTEIN 97"/>
    <property type="match status" value="1"/>
</dbReference>
<gene>
    <name evidence="3" type="ORF">CAPTEDRAFT_157459</name>
</gene>
<keyword evidence="5" id="KW-1185">Reference proteome</keyword>
<dbReference type="AlphaFoldDB" id="R7TP71"/>
<evidence type="ECO:0000313" key="3">
    <source>
        <dbReference type="EMBL" id="ELT95464.1"/>
    </source>
</evidence>
<evidence type="ECO:0000313" key="4">
    <source>
        <dbReference type="EnsemblMetazoa" id="CapteP157459"/>
    </source>
</evidence>
<dbReference type="Proteomes" id="UP000014760">
    <property type="component" value="Unassembled WGS sequence"/>
</dbReference>
<feature type="compositionally biased region" description="Acidic residues" evidence="1">
    <location>
        <begin position="198"/>
        <end position="212"/>
    </location>
</feature>
<feature type="compositionally biased region" description="Basic and acidic residues" evidence="1">
    <location>
        <begin position="178"/>
        <end position="197"/>
    </location>
</feature>
<dbReference type="Pfam" id="PF09747">
    <property type="entry name" value="CCD97-like_C"/>
    <property type="match status" value="1"/>
</dbReference>
<dbReference type="PANTHER" id="PTHR31840:SF1">
    <property type="entry name" value="COILED-COIL DOMAIN-CONTAINING PROTEIN 97"/>
    <property type="match status" value="1"/>
</dbReference>
<evidence type="ECO:0000259" key="2">
    <source>
        <dbReference type="Pfam" id="PF09747"/>
    </source>
</evidence>
<dbReference type="EMBL" id="KB309128">
    <property type="protein sequence ID" value="ELT95464.1"/>
    <property type="molecule type" value="Genomic_DNA"/>
</dbReference>
<dbReference type="InterPro" id="IPR018613">
    <property type="entry name" value="Ccdc97-like"/>
</dbReference>
<feature type="region of interest" description="Disordered" evidence="1">
    <location>
        <begin position="178"/>
        <end position="221"/>
    </location>
</feature>
<dbReference type="EnsemblMetazoa" id="CapteT157459">
    <property type="protein sequence ID" value="CapteP157459"/>
    <property type="gene ID" value="CapteG157459"/>
</dbReference>
<dbReference type="FunCoup" id="R7TP71">
    <property type="interactions" value="1130"/>
</dbReference>
<dbReference type="InterPro" id="IPR040233">
    <property type="entry name" value="CCD97-like_C"/>
</dbReference>
<dbReference type="STRING" id="283909.R7TP71"/>
<dbReference type="HOGENOM" id="CLU_058245_0_0_1"/>
<reference evidence="3 5" key="2">
    <citation type="journal article" date="2013" name="Nature">
        <title>Insights into bilaterian evolution from three spiralian genomes.</title>
        <authorList>
            <person name="Simakov O."/>
            <person name="Marletaz F."/>
            <person name="Cho S.J."/>
            <person name="Edsinger-Gonzales E."/>
            <person name="Havlak P."/>
            <person name="Hellsten U."/>
            <person name="Kuo D.H."/>
            <person name="Larsson T."/>
            <person name="Lv J."/>
            <person name="Arendt D."/>
            <person name="Savage R."/>
            <person name="Osoegawa K."/>
            <person name="de Jong P."/>
            <person name="Grimwood J."/>
            <person name="Chapman J.A."/>
            <person name="Shapiro H."/>
            <person name="Aerts A."/>
            <person name="Otillar R.P."/>
            <person name="Terry A.Y."/>
            <person name="Boore J.L."/>
            <person name="Grigoriev I.V."/>
            <person name="Lindberg D.R."/>
            <person name="Seaver E.C."/>
            <person name="Weisblat D.A."/>
            <person name="Putnam N.H."/>
            <person name="Rokhsar D.S."/>
        </authorList>
    </citation>
    <scope>NUCLEOTIDE SEQUENCE</scope>
    <source>
        <strain evidence="3 5">I ESC-2004</strain>
    </source>
</reference>
<name>R7TP71_CAPTE</name>
<proteinExistence type="predicted"/>
<dbReference type="EMBL" id="AMQN01011836">
    <property type="status" value="NOT_ANNOTATED_CDS"/>
    <property type="molecule type" value="Genomic_DNA"/>
</dbReference>
<dbReference type="OMA" id="LDVYMRH"/>